<dbReference type="EMBL" id="JAACJL010000045">
    <property type="protein sequence ID" value="KAF4613975.1"/>
    <property type="molecule type" value="Genomic_DNA"/>
</dbReference>
<dbReference type="CDD" id="cd00118">
    <property type="entry name" value="LysM"/>
    <property type="match status" value="1"/>
</dbReference>
<reference evidence="3 4" key="1">
    <citation type="submission" date="2019-12" db="EMBL/GenBank/DDBJ databases">
        <authorList>
            <person name="Floudas D."/>
            <person name="Bentzer J."/>
            <person name="Ahren D."/>
            <person name="Johansson T."/>
            <person name="Persson P."/>
            <person name="Tunlid A."/>
        </authorList>
    </citation>
    <scope>NUCLEOTIDE SEQUENCE [LARGE SCALE GENOMIC DNA]</scope>
    <source>
        <strain evidence="3 4">CBS 102.39</strain>
    </source>
</reference>
<dbReference type="AlphaFoldDB" id="A0A8H4QNL3"/>
<dbReference type="InterPro" id="IPR018392">
    <property type="entry name" value="LysM"/>
</dbReference>
<proteinExistence type="predicted"/>
<dbReference type="Pfam" id="PF01476">
    <property type="entry name" value="LysM"/>
    <property type="match status" value="1"/>
</dbReference>
<comment type="caution">
    <text evidence="3">The sequence shown here is derived from an EMBL/GenBank/DDBJ whole genome shotgun (WGS) entry which is preliminary data.</text>
</comment>
<dbReference type="InterPro" id="IPR036779">
    <property type="entry name" value="LysM_dom_sf"/>
</dbReference>
<sequence length="364" mass="40124">MASKYDDIDRNTTLCLACSSSLPPVRQISSDELRKIHITKCCQRPICPLCIAVNPRLSRYDPCLACLGGVDLVASGSRTPSRMDGFVSPKGKGAMSPTAALGIANIDGSLRDEDTFVLGEDEEDEDDGREPDVPPPPYVPLATSSENSGPLDAAMVGDNVPQETAEPHRLPSVAESNRTAPYKYYLNRQDTLQGIALRFGVDVYDICRMNNLPMSVLRTMPHLLHTRSFLKLPPTAKPHHTLNLSPDEEAEREEKIAKERAEKKLQTLTKEEDWRVAKAYVSLAGDVTEQDAFALKAKESGFNRTSLKHTGVDPGSCVSNPTLESLALNQYLEDEEWEQAERRAGRGVRIPSFPLSLHQNGKEI</sequence>
<dbReference type="Gene3D" id="3.10.350.10">
    <property type="entry name" value="LysM domain"/>
    <property type="match status" value="1"/>
</dbReference>
<evidence type="ECO:0000256" key="1">
    <source>
        <dbReference type="SAM" id="MobiDB-lite"/>
    </source>
</evidence>
<evidence type="ECO:0000259" key="2">
    <source>
        <dbReference type="Pfam" id="PF01476"/>
    </source>
</evidence>
<dbReference type="SUPFAM" id="SSF54106">
    <property type="entry name" value="LysM domain"/>
    <property type="match status" value="1"/>
</dbReference>
<accession>A0A8H4QNL3</accession>
<evidence type="ECO:0000313" key="3">
    <source>
        <dbReference type="EMBL" id="KAF4613975.1"/>
    </source>
</evidence>
<protein>
    <recommendedName>
        <fullName evidence="2">LysM domain-containing protein</fullName>
    </recommendedName>
</protein>
<feature type="compositionally biased region" description="Acidic residues" evidence="1">
    <location>
        <begin position="120"/>
        <end position="129"/>
    </location>
</feature>
<feature type="domain" description="LysM" evidence="2">
    <location>
        <begin position="190"/>
        <end position="212"/>
    </location>
</feature>
<dbReference type="Proteomes" id="UP000521872">
    <property type="component" value="Unassembled WGS sequence"/>
</dbReference>
<organism evidence="3 4">
    <name type="scientific">Agrocybe pediades</name>
    <dbReference type="NCBI Taxonomy" id="84607"/>
    <lineage>
        <taxon>Eukaryota</taxon>
        <taxon>Fungi</taxon>
        <taxon>Dikarya</taxon>
        <taxon>Basidiomycota</taxon>
        <taxon>Agaricomycotina</taxon>
        <taxon>Agaricomycetes</taxon>
        <taxon>Agaricomycetidae</taxon>
        <taxon>Agaricales</taxon>
        <taxon>Agaricineae</taxon>
        <taxon>Strophariaceae</taxon>
        <taxon>Agrocybe</taxon>
    </lineage>
</organism>
<keyword evidence="4" id="KW-1185">Reference proteome</keyword>
<evidence type="ECO:0000313" key="4">
    <source>
        <dbReference type="Proteomes" id="UP000521872"/>
    </source>
</evidence>
<gene>
    <name evidence="3" type="ORF">D9613_007901</name>
</gene>
<name>A0A8H4QNL3_9AGAR</name>
<feature type="region of interest" description="Disordered" evidence="1">
    <location>
        <begin position="120"/>
        <end position="156"/>
    </location>
</feature>